<evidence type="ECO:0000313" key="1">
    <source>
        <dbReference type="EMBL" id="ADR20708.1"/>
    </source>
</evidence>
<evidence type="ECO:0000313" key="2">
    <source>
        <dbReference type="Proteomes" id="UP000008720"/>
    </source>
</evidence>
<dbReference type="eggNOG" id="ENOG5032SV6">
    <property type="taxonomic scope" value="Bacteria"/>
</dbReference>
<dbReference type="EMBL" id="CP002349">
    <property type="protein sequence ID" value="ADR20708.1"/>
    <property type="molecule type" value="Genomic_DNA"/>
</dbReference>
<dbReference type="OrthoDB" id="661563at2"/>
<keyword evidence="2" id="KW-1185">Reference proteome</keyword>
<gene>
    <name evidence="1" type="ordered locus">Ftrac_0706</name>
</gene>
<dbReference type="KEGG" id="mtt:Ftrac_0706"/>
<dbReference type="InterPro" id="IPR043749">
    <property type="entry name" value="DUF5694"/>
</dbReference>
<dbReference type="HOGENOM" id="CLU_070500_1_0_10"/>
<dbReference type="Proteomes" id="UP000008720">
    <property type="component" value="Chromosome"/>
</dbReference>
<dbReference type="RefSeq" id="WP_013452859.1">
    <property type="nucleotide sequence ID" value="NC_014759.1"/>
</dbReference>
<dbReference type="AlphaFoldDB" id="E4TRH4"/>
<dbReference type="STRING" id="643867.Ftrac_0706"/>
<protein>
    <submittedName>
        <fullName evidence="1">Uncharacterized protein</fullName>
    </submittedName>
</protein>
<name>E4TRH4_MARTH</name>
<accession>E4TRH4</accession>
<proteinExistence type="predicted"/>
<reference evidence="1 2" key="1">
    <citation type="journal article" date="2011" name="Stand. Genomic Sci.">
        <title>Complete genome sequence of Marivirga tractuosa type strain (H-43).</title>
        <authorList>
            <person name="Pagani I."/>
            <person name="Chertkov O."/>
            <person name="Lapidus A."/>
            <person name="Lucas S."/>
            <person name="Del Rio T.G."/>
            <person name="Tice H."/>
            <person name="Copeland A."/>
            <person name="Cheng J.F."/>
            <person name="Nolan M."/>
            <person name="Saunders E."/>
            <person name="Pitluck S."/>
            <person name="Held B."/>
            <person name="Goodwin L."/>
            <person name="Liolios K."/>
            <person name="Ovchinikova G."/>
            <person name="Ivanova N."/>
            <person name="Mavromatis K."/>
            <person name="Pati A."/>
            <person name="Chen A."/>
            <person name="Palaniappan K."/>
            <person name="Land M."/>
            <person name="Hauser L."/>
            <person name="Jeffries C.D."/>
            <person name="Detter J.C."/>
            <person name="Han C."/>
            <person name="Tapia R."/>
            <person name="Ngatchou-Djao O.D."/>
            <person name="Rohde M."/>
            <person name="Goker M."/>
            <person name="Spring S."/>
            <person name="Sikorski J."/>
            <person name="Woyke T."/>
            <person name="Bristow J."/>
            <person name="Eisen J.A."/>
            <person name="Markowitz V."/>
            <person name="Hugenholtz P."/>
            <person name="Klenk H.P."/>
            <person name="Kyrpides N.C."/>
        </authorList>
    </citation>
    <scope>NUCLEOTIDE SEQUENCE [LARGE SCALE GENOMIC DNA]</scope>
    <source>
        <strain evidence="2">ATCC 23168 / DSM 4126 / NBRC 15989 / NCIMB 1408 / VKM B-1430 / H-43</strain>
    </source>
</reference>
<dbReference type="Pfam" id="PF18950">
    <property type="entry name" value="DUF5694"/>
    <property type="match status" value="1"/>
</dbReference>
<sequence length="293" mass="34120">MPTTRKKQIISDTSNETSVMLLGVYHFNNPGQDTYNTKIDDYYSDRRQEEIKEVVGLLREYNPTKIFVELTPKSQSKIDSLYQLHLNDRINLHEIKGGVNEVYQIGFRLGKQSGGIPITAVDHAGPWLGDYVDFIADTLALDYYQEKKSEELKFNKEKQKRLVSNTVKENLIYINEDRQIIGNHDYYNNIAIRVKDSANIMFSYQESEQEIEGLPYLMRSYDFNNIGVELVAEWYKRNLFIYRNIIENSQQNDRIVVIIGSGHVFYLNQLLANNPKFDLTNPNELLINAKNED</sequence>
<organism evidence="1 2">
    <name type="scientific">Marivirga tractuosa (strain ATCC 23168 / DSM 4126 / NBRC 15989 / NCIMB 1408 / VKM B-1430 / H-43)</name>
    <name type="common">Microscilla tractuosa</name>
    <name type="synonym">Flexibacter tractuosus</name>
    <dbReference type="NCBI Taxonomy" id="643867"/>
    <lineage>
        <taxon>Bacteria</taxon>
        <taxon>Pseudomonadati</taxon>
        <taxon>Bacteroidota</taxon>
        <taxon>Cytophagia</taxon>
        <taxon>Cytophagales</taxon>
        <taxon>Marivirgaceae</taxon>
        <taxon>Marivirga</taxon>
    </lineage>
</organism>